<comment type="catalytic activity">
    <reaction evidence="12">
        <text>Couples ATP hydrolysis with the unwinding of duplex DNA by translocating in the 3'-5' direction.</text>
        <dbReference type="EC" id="5.6.2.4"/>
    </reaction>
</comment>
<dbReference type="SMART" id="SM00487">
    <property type="entry name" value="DEXDc"/>
    <property type="match status" value="1"/>
</dbReference>
<dbReference type="InterPro" id="IPR036388">
    <property type="entry name" value="WH-like_DNA-bd_sf"/>
</dbReference>
<dbReference type="InterPro" id="IPR014001">
    <property type="entry name" value="Helicase_ATP-bd"/>
</dbReference>
<dbReference type="PROSITE" id="PS50967">
    <property type="entry name" value="HRDC"/>
    <property type="match status" value="1"/>
</dbReference>
<keyword evidence="11" id="KW-0413">Isomerase</keyword>
<evidence type="ECO:0000256" key="3">
    <source>
        <dbReference type="ARBA" id="ARBA00005446"/>
    </source>
</evidence>
<keyword evidence="6" id="KW-0378">Hydrolase</keyword>
<dbReference type="InterPro" id="IPR015424">
    <property type="entry name" value="PyrdxlP-dep_Trfase"/>
</dbReference>
<dbReference type="GO" id="GO:0043138">
    <property type="term" value="F:3'-5' DNA helicase activity"/>
    <property type="evidence" value="ECO:0007669"/>
    <property type="project" value="UniProtKB-EC"/>
</dbReference>
<dbReference type="Gene3D" id="3.40.640.10">
    <property type="entry name" value="Type I PLP-dependent aspartate aminotransferase-like (Major domain)"/>
    <property type="match status" value="1"/>
</dbReference>
<evidence type="ECO:0000256" key="12">
    <source>
        <dbReference type="ARBA" id="ARBA00034617"/>
    </source>
</evidence>
<dbReference type="SUPFAM" id="SSF53383">
    <property type="entry name" value="PLP-dependent transferases"/>
    <property type="match status" value="1"/>
</dbReference>
<dbReference type="Pfam" id="PF16124">
    <property type="entry name" value="RecQ_Zn_bind"/>
    <property type="match status" value="1"/>
</dbReference>
<comment type="similarity">
    <text evidence="3">Belongs to the helicase family. RecQ subfamily.</text>
</comment>
<dbReference type="Pfam" id="PF00271">
    <property type="entry name" value="Helicase_C"/>
    <property type="match status" value="1"/>
</dbReference>
<dbReference type="SUPFAM" id="SSF52540">
    <property type="entry name" value="P-loop containing nucleoside triphosphate hydrolases"/>
    <property type="match status" value="1"/>
</dbReference>
<dbReference type="Proteomes" id="UP000355283">
    <property type="component" value="Unassembled WGS sequence"/>
</dbReference>
<dbReference type="InterPro" id="IPR032284">
    <property type="entry name" value="RecQ_Zn-bd"/>
</dbReference>
<dbReference type="GO" id="GO:0005737">
    <property type="term" value="C:cytoplasm"/>
    <property type="evidence" value="ECO:0007669"/>
    <property type="project" value="TreeGrafter"/>
</dbReference>
<evidence type="ECO:0000256" key="4">
    <source>
        <dbReference type="ARBA" id="ARBA00022723"/>
    </source>
</evidence>
<keyword evidence="8" id="KW-0067">ATP-binding</keyword>
<dbReference type="CDD" id="cd17920">
    <property type="entry name" value="DEXHc_RecQ"/>
    <property type="match status" value="1"/>
</dbReference>
<keyword evidence="5" id="KW-0547">Nucleotide-binding</keyword>
<evidence type="ECO:0000313" key="19">
    <source>
        <dbReference type="Proteomes" id="UP000355283"/>
    </source>
</evidence>
<dbReference type="InterPro" id="IPR027417">
    <property type="entry name" value="P-loop_NTPase"/>
</dbReference>
<evidence type="ECO:0000256" key="1">
    <source>
        <dbReference type="ARBA" id="ARBA00001933"/>
    </source>
</evidence>
<dbReference type="EC" id="5.6.2.4" evidence="13"/>
<dbReference type="AlphaFoldDB" id="A0A4D9DGB0"/>
<dbReference type="InterPro" id="IPR001650">
    <property type="entry name" value="Helicase_C-like"/>
</dbReference>
<dbReference type="GO" id="GO:0006310">
    <property type="term" value="P:DNA recombination"/>
    <property type="evidence" value="ECO:0007669"/>
    <property type="project" value="InterPro"/>
</dbReference>
<dbReference type="EMBL" id="SDOX01000005">
    <property type="protein sequence ID" value="TFJ87809.1"/>
    <property type="molecule type" value="Genomic_DNA"/>
</dbReference>
<dbReference type="PANTHER" id="PTHR13710:SF105">
    <property type="entry name" value="ATP-DEPENDENT DNA HELICASE Q1"/>
    <property type="match status" value="1"/>
</dbReference>
<feature type="coiled-coil region" evidence="14">
    <location>
        <begin position="930"/>
        <end position="967"/>
    </location>
</feature>
<dbReference type="GO" id="GO:0046872">
    <property type="term" value="F:metal ion binding"/>
    <property type="evidence" value="ECO:0007669"/>
    <property type="project" value="UniProtKB-KW"/>
</dbReference>
<dbReference type="SMART" id="SM00490">
    <property type="entry name" value="HELICc"/>
    <property type="match status" value="1"/>
</dbReference>
<sequence length="1147" mass="126334">MPTDVEKKHSIIQTSGLGTRLTHLSRPVGHCFVNPPVQRGSTVLFPTVEERNASWSGRKRFEQELTYGINGSQTHHMLEDMIANIEGGIRAQITSSGLSACTIALFAYTKAGDHVLLPDSVYGPVRGFAEGMLRRFDVDVSYYHASATGTDIEILIKPNTSVVYIESPGSHTFEVVDVRAIAHVARAHGATSILDNTYGVHFFRPFEKGEVDVSVQALTKYVVGHSDTLLGAIIVNTRRDWERVRQCAQELGEVASPDDVWLALRGARTLGVRLEHQMRAGLEIARFLSETFPEDIQRILHPALPSCPGHEYYVRDYTGCCSLFSVVFSPKYTEAAMHAMLNSYHLFAIGASWGGYESLATFLLGGGAMATEEELKSVLQQYWGFQAFRAHQREVIETVIYGRDCLLLMATGRGKSLCYQLPSLLLRDKKGYRCVTVVVSPLLALIEDQVAGLRANGISALAVGSAATNDEVEGALRGDYALLYVTPERLEGWLDSLVTLHNNVGLAALAIDEAHCVSQWGHDFRPAYLLLYKLREQLPDVPIIAVSATATHHVQEDIVQQLRLDDPLVIRSGINRPNLHYTVKSKSPGGPMEDLGGILRGSAGSAIVYVLTKAEAEELATALTNKLSISASAYHGGLSATVRQQVYNQWSRDEVRVVCATVAFGMGVDKPDVRTVVCFGLTKSLEDFLQMTGRAGRDGLPSRCVMYWGTKDVGILNFLATHTNGSEQPEGRSSEEQTASNMAKVQEVQKFARHAGCRRESLLRHFGEMTSAAALQAAAGTDRCCDYCDLNVEMDAATAMEPGRVVRGSLPKEEYQNAARHVLGAVEKMRAGSKKVLLMLAASEQKDIRTRPDIDRIKVHPAWGAAKKSKHGEAWWKAWLNQLMDEGYVEYRQLQGANGVIQILELTAKGRLFLGDPSATLTPMVASQGLVEAEGQLRVQQQRLEAREEARRQREEERMAARAKEENVLQALMQVRTQQARNAPNGTKAYQISDESFLRQLALVRPTTVEKLREVGGWGETKIQRYGQAFLDVIQKKSKELGLTTDCLQITSALSGAADVRIGEAVLADKTAATGVLRPSYLEAHHLYMEQGKSIREIANNRPKPIQEGTVRNYLAQCFLHGLPLDWSRIAFPPGLLDAARQEMASG</sequence>
<dbReference type="NCBIfam" id="TIGR00614">
    <property type="entry name" value="recQ_fam"/>
    <property type="match status" value="1"/>
</dbReference>
<keyword evidence="4" id="KW-0479">Metal-binding</keyword>
<evidence type="ECO:0000256" key="11">
    <source>
        <dbReference type="ARBA" id="ARBA00023235"/>
    </source>
</evidence>
<dbReference type="InterPro" id="IPR002121">
    <property type="entry name" value="HRDC_dom"/>
</dbReference>
<evidence type="ECO:0000256" key="10">
    <source>
        <dbReference type="ARBA" id="ARBA00023125"/>
    </source>
</evidence>
<dbReference type="GO" id="GO:0003677">
    <property type="term" value="F:DNA binding"/>
    <property type="evidence" value="ECO:0007669"/>
    <property type="project" value="UniProtKB-KW"/>
</dbReference>
<evidence type="ECO:0000259" key="16">
    <source>
        <dbReference type="PROSITE" id="PS51192"/>
    </source>
</evidence>
<evidence type="ECO:0000256" key="2">
    <source>
        <dbReference type="ARBA" id="ARBA00001946"/>
    </source>
</evidence>
<dbReference type="PROSITE" id="PS00868">
    <property type="entry name" value="CYS_MET_METAB_PP"/>
    <property type="match status" value="1"/>
</dbReference>
<keyword evidence="7" id="KW-0347">Helicase</keyword>
<dbReference type="InterPro" id="IPR000277">
    <property type="entry name" value="Cys/Met-Metab_PyrdxlP-dep_enz"/>
</dbReference>
<keyword evidence="19" id="KW-1185">Reference proteome</keyword>
<name>A0A4D9DGB0_9STRA</name>
<accession>A0A4D9DGB0</accession>
<dbReference type="Gene3D" id="3.40.50.300">
    <property type="entry name" value="P-loop containing nucleotide triphosphate hydrolases"/>
    <property type="match status" value="2"/>
</dbReference>
<evidence type="ECO:0000313" key="18">
    <source>
        <dbReference type="EMBL" id="TFJ87809.1"/>
    </source>
</evidence>
<dbReference type="PROSITE" id="PS51192">
    <property type="entry name" value="HELICASE_ATP_BIND_1"/>
    <property type="match status" value="1"/>
</dbReference>
<evidence type="ECO:0000256" key="5">
    <source>
        <dbReference type="ARBA" id="ARBA00022741"/>
    </source>
</evidence>
<dbReference type="GO" id="GO:0016787">
    <property type="term" value="F:hydrolase activity"/>
    <property type="evidence" value="ECO:0007669"/>
    <property type="project" value="UniProtKB-KW"/>
</dbReference>
<dbReference type="InterPro" id="IPR010997">
    <property type="entry name" value="HRDC-like_sf"/>
</dbReference>
<evidence type="ECO:0000259" key="17">
    <source>
        <dbReference type="PROSITE" id="PS51194"/>
    </source>
</evidence>
<feature type="domain" description="Helicase C-terminal" evidence="17">
    <location>
        <begin position="591"/>
        <end position="746"/>
    </location>
</feature>
<dbReference type="GO" id="GO:0009378">
    <property type="term" value="F:four-way junction helicase activity"/>
    <property type="evidence" value="ECO:0007669"/>
    <property type="project" value="TreeGrafter"/>
</dbReference>
<evidence type="ECO:0000256" key="6">
    <source>
        <dbReference type="ARBA" id="ARBA00022801"/>
    </source>
</evidence>
<organism evidence="18 19">
    <name type="scientific">Nannochloropsis salina CCMP1776</name>
    <dbReference type="NCBI Taxonomy" id="1027361"/>
    <lineage>
        <taxon>Eukaryota</taxon>
        <taxon>Sar</taxon>
        <taxon>Stramenopiles</taxon>
        <taxon>Ochrophyta</taxon>
        <taxon>Eustigmatophyceae</taxon>
        <taxon>Eustigmatales</taxon>
        <taxon>Monodopsidaceae</taxon>
        <taxon>Microchloropsis</taxon>
        <taxon>Microchloropsis salina</taxon>
    </lineage>
</organism>
<keyword evidence="10" id="KW-0238">DNA-binding</keyword>
<evidence type="ECO:0000256" key="8">
    <source>
        <dbReference type="ARBA" id="ARBA00022840"/>
    </source>
</evidence>
<comment type="caution">
    <text evidence="18">The sequence shown here is derived from an EMBL/GenBank/DDBJ whole genome shotgun (WGS) entry which is preliminary data.</text>
</comment>
<dbReference type="InterPro" id="IPR015421">
    <property type="entry name" value="PyrdxlP-dep_Trfase_major"/>
</dbReference>
<keyword evidence="14" id="KW-0175">Coiled coil</keyword>
<comment type="cofactor">
    <cofactor evidence="1">
        <name>pyridoxal 5'-phosphate</name>
        <dbReference type="ChEBI" id="CHEBI:597326"/>
    </cofactor>
</comment>
<protein>
    <recommendedName>
        <fullName evidence="13">DNA 3'-5' helicase</fullName>
        <ecNumber evidence="13">5.6.2.4</ecNumber>
    </recommendedName>
</protein>
<dbReference type="FunFam" id="3.40.50.300:FF:001389">
    <property type="entry name" value="ATP-dependent DNA helicase RecQ"/>
    <property type="match status" value="1"/>
</dbReference>
<dbReference type="GO" id="GO:0006281">
    <property type="term" value="P:DNA repair"/>
    <property type="evidence" value="ECO:0007669"/>
    <property type="project" value="TreeGrafter"/>
</dbReference>
<dbReference type="InterPro" id="IPR044876">
    <property type="entry name" value="HRDC_dom_sf"/>
</dbReference>
<dbReference type="OrthoDB" id="10261556at2759"/>
<dbReference type="SUPFAM" id="SSF47819">
    <property type="entry name" value="HRDC-like"/>
    <property type="match status" value="1"/>
</dbReference>
<evidence type="ECO:0000256" key="13">
    <source>
        <dbReference type="ARBA" id="ARBA00034808"/>
    </source>
</evidence>
<dbReference type="Gene3D" id="1.10.10.10">
    <property type="entry name" value="Winged helix-like DNA-binding domain superfamily/Winged helix DNA-binding domain"/>
    <property type="match status" value="1"/>
</dbReference>
<gene>
    <name evidence="18" type="ORF">NSK_001156</name>
</gene>
<dbReference type="SMART" id="SM00341">
    <property type="entry name" value="HRDC"/>
    <property type="match status" value="1"/>
</dbReference>
<dbReference type="PANTHER" id="PTHR13710">
    <property type="entry name" value="DNA HELICASE RECQ FAMILY MEMBER"/>
    <property type="match status" value="1"/>
</dbReference>
<feature type="domain" description="Helicase ATP-binding" evidence="16">
    <location>
        <begin position="396"/>
        <end position="568"/>
    </location>
</feature>
<dbReference type="Pfam" id="PF01053">
    <property type="entry name" value="Cys_Met_Meta_PP"/>
    <property type="match status" value="1"/>
</dbReference>
<dbReference type="PROSITE" id="PS51194">
    <property type="entry name" value="HELICASE_CTER"/>
    <property type="match status" value="1"/>
</dbReference>
<dbReference type="InterPro" id="IPR004589">
    <property type="entry name" value="DNA_helicase_ATP-dep_RecQ"/>
</dbReference>
<evidence type="ECO:0000259" key="15">
    <source>
        <dbReference type="PROSITE" id="PS50967"/>
    </source>
</evidence>
<dbReference type="InterPro" id="IPR011545">
    <property type="entry name" value="DEAD/DEAH_box_helicase_dom"/>
</dbReference>
<dbReference type="GO" id="GO:0030170">
    <property type="term" value="F:pyridoxal phosphate binding"/>
    <property type="evidence" value="ECO:0007669"/>
    <property type="project" value="InterPro"/>
</dbReference>
<reference evidence="18 19" key="1">
    <citation type="submission" date="2019-01" db="EMBL/GenBank/DDBJ databases">
        <title>Nuclear Genome Assembly of the Microalgal Biofuel strain Nannochloropsis salina CCMP1776.</title>
        <authorList>
            <person name="Hovde B."/>
        </authorList>
    </citation>
    <scope>NUCLEOTIDE SEQUENCE [LARGE SCALE GENOMIC DNA]</scope>
    <source>
        <strain evidence="18 19">CCMP1776</strain>
    </source>
</reference>
<dbReference type="GO" id="GO:0019346">
    <property type="term" value="P:transsulfuration"/>
    <property type="evidence" value="ECO:0007669"/>
    <property type="project" value="InterPro"/>
</dbReference>
<evidence type="ECO:0000256" key="14">
    <source>
        <dbReference type="SAM" id="Coils"/>
    </source>
</evidence>
<evidence type="ECO:0000256" key="7">
    <source>
        <dbReference type="ARBA" id="ARBA00022806"/>
    </source>
</evidence>
<comment type="cofactor">
    <cofactor evidence="2">
        <name>Mg(2+)</name>
        <dbReference type="ChEBI" id="CHEBI:18420"/>
    </cofactor>
</comment>
<dbReference type="Pfam" id="PF00270">
    <property type="entry name" value="DEAD"/>
    <property type="match status" value="1"/>
</dbReference>
<dbReference type="Gene3D" id="1.10.150.80">
    <property type="entry name" value="HRDC domain"/>
    <property type="match status" value="1"/>
</dbReference>
<dbReference type="Pfam" id="PF00570">
    <property type="entry name" value="HRDC"/>
    <property type="match status" value="1"/>
</dbReference>
<evidence type="ECO:0000256" key="9">
    <source>
        <dbReference type="ARBA" id="ARBA00022898"/>
    </source>
</evidence>
<dbReference type="GO" id="GO:0005524">
    <property type="term" value="F:ATP binding"/>
    <property type="evidence" value="ECO:0007669"/>
    <property type="project" value="UniProtKB-KW"/>
</dbReference>
<dbReference type="InterPro" id="IPR054542">
    <property type="entry name" value="Cys_met_metab_PP"/>
</dbReference>
<proteinExistence type="inferred from homology"/>
<dbReference type="GO" id="GO:0005694">
    <property type="term" value="C:chromosome"/>
    <property type="evidence" value="ECO:0007669"/>
    <property type="project" value="TreeGrafter"/>
</dbReference>
<feature type="domain" description="HRDC" evidence="15">
    <location>
        <begin position="962"/>
        <end position="1044"/>
    </location>
</feature>
<keyword evidence="9" id="KW-0663">Pyridoxal phosphate</keyword>